<evidence type="ECO:0000313" key="10">
    <source>
        <dbReference type="Proteomes" id="UP000243376"/>
    </source>
</evidence>
<dbReference type="SUPFAM" id="SSF53659">
    <property type="entry name" value="Isocitrate/Isopropylmalate dehydrogenase-like"/>
    <property type="match status" value="1"/>
</dbReference>
<organism evidence="9 10">
    <name type="scientific">Chloroflexus aggregans</name>
    <dbReference type="NCBI Taxonomy" id="152260"/>
    <lineage>
        <taxon>Bacteria</taxon>
        <taxon>Bacillati</taxon>
        <taxon>Chloroflexota</taxon>
        <taxon>Chloroflexia</taxon>
        <taxon>Chloroflexales</taxon>
        <taxon>Chloroflexineae</taxon>
        <taxon>Chloroflexaceae</taxon>
        <taxon>Chloroflexus</taxon>
    </lineage>
</organism>
<protein>
    <submittedName>
        <fullName evidence="9">3-isopropylmalate dehydrogenase</fullName>
    </submittedName>
</protein>
<evidence type="ECO:0000313" key="9">
    <source>
        <dbReference type="EMBL" id="PMP80008.1"/>
    </source>
</evidence>
<evidence type="ECO:0000256" key="4">
    <source>
        <dbReference type="ARBA" id="ARBA00022842"/>
    </source>
</evidence>
<dbReference type="GO" id="GO:0005829">
    <property type="term" value="C:cytosol"/>
    <property type="evidence" value="ECO:0007669"/>
    <property type="project" value="TreeGrafter"/>
</dbReference>
<evidence type="ECO:0000256" key="7">
    <source>
        <dbReference type="ARBA" id="ARBA00023304"/>
    </source>
</evidence>
<accession>A0A2J6X3K7</accession>
<dbReference type="InterPro" id="IPR004429">
    <property type="entry name" value="Isopropylmalate_DH"/>
</dbReference>
<evidence type="ECO:0000256" key="6">
    <source>
        <dbReference type="ARBA" id="ARBA00023027"/>
    </source>
</evidence>
<keyword evidence="3" id="KW-0479">Metal-binding</keyword>
<dbReference type="PANTHER" id="PTHR42979:SF1">
    <property type="entry name" value="3-ISOPROPYLMALATE DEHYDROGENASE"/>
    <property type="match status" value="1"/>
</dbReference>
<keyword evidence="1" id="KW-0432">Leucine biosynthesis</keyword>
<evidence type="ECO:0000259" key="8">
    <source>
        <dbReference type="SMART" id="SM01329"/>
    </source>
</evidence>
<feature type="domain" description="Isopropylmalate dehydrogenase-like" evidence="8">
    <location>
        <begin position="4"/>
        <end position="183"/>
    </location>
</feature>
<comment type="caution">
    <text evidence="9">The sequence shown here is derived from an EMBL/GenBank/DDBJ whole genome shotgun (WGS) entry which is preliminary data.</text>
</comment>
<keyword evidence="7" id="KW-0100">Branched-chain amino acid biosynthesis</keyword>
<dbReference type="EMBL" id="PNIQ01000633">
    <property type="protein sequence ID" value="PMP80008.1"/>
    <property type="molecule type" value="Genomic_DNA"/>
</dbReference>
<dbReference type="Gene3D" id="3.40.718.10">
    <property type="entry name" value="Isopropylmalate Dehydrogenase"/>
    <property type="match status" value="1"/>
</dbReference>
<gene>
    <name evidence="9" type="ORF">C0184_09550</name>
</gene>
<keyword evidence="6" id="KW-0520">NAD</keyword>
<reference evidence="9 10" key="1">
    <citation type="submission" date="2018-01" db="EMBL/GenBank/DDBJ databases">
        <title>Metagenomic assembled genomes from two thermal pools in the Uzon Caldera, Kamchatka, Russia.</title>
        <authorList>
            <person name="Wilkins L."/>
            <person name="Ettinger C."/>
        </authorList>
    </citation>
    <scope>NUCLEOTIDE SEQUENCE [LARGE SCALE GENOMIC DNA]</scope>
    <source>
        <strain evidence="9">ZAV-02</strain>
    </source>
</reference>
<sequence>MQAVIAVLPGDGIGPEVVTEGVKVLQAVAVRFGHTFTLREGLIGGCAIDATGEPLPAETVALCRASDAILLGAVGGPKWDDPQARVRPEQGLLGIRKALGLFANLRPVTVHPRLIGASPLRPERLQGVDLIVVRELTGGIYFGEKRRERGPDGEWASDLCLYSEAEIVRVVRVAGQLARRRRG</sequence>
<dbReference type="GO" id="GO:0003862">
    <property type="term" value="F:3-isopropylmalate dehydrogenase activity"/>
    <property type="evidence" value="ECO:0007669"/>
    <property type="project" value="InterPro"/>
</dbReference>
<feature type="non-terminal residue" evidence="9">
    <location>
        <position position="183"/>
    </location>
</feature>
<evidence type="ECO:0000256" key="3">
    <source>
        <dbReference type="ARBA" id="ARBA00022723"/>
    </source>
</evidence>
<dbReference type="PANTHER" id="PTHR42979">
    <property type="entry name" value="3-ISOPROPYLMALATE DEHYDROGENASE"/>
    <property type="match status" value="1"/>
</dbReference>
<evidence type="ECO:0000256" key="2">
    <source>
        <dbReference type="ARBA" id="ARBA00022605"/>
    </source>
</evidence>
<name>A0A2J6X3K7_9CHLR</name>
<keyword evidence="5" id="KW-0560">Oxidoreductase</keyword>
<dbReference type="InterPro" id="IPR024084">
    <property type="entry name" value="IsoPropMal-DH-like_dom"/>
</dbReference>
<dbReference type="SMART" id="SM01329">
    <property type="entry name" value="Iso_dh"/>
    <property type="match status" value="1"/>
</dbReference>
<dbReference type="Pfam" id="PF00180">
    <property type="entry name" value="Iso_dh"/>
    <property type="match status" value="1"/>
</dbReference>
<dbReference type="Proteomes" id="UP000243376">
    <property type="component" value="Unassembled WGS sequence"/>
</dbReference>
<dbReference type="AlphaFoldDB" id="A0A2J6X3K7"/>
<keyword evidence="2" id="KW-0028">Amino-acid biosynthesis</keyword>
<dbReference type="GO" id="GO:0046872">
    <property type="term" value="F:metal ion binding"/>
    <property type="evidence" value="ECO:0007669"/>
    <property type="project" value="UniProtKB-KW"/>
</dbReference>
<dbReference type="GO" id="GO:0009098">
    <property type="term" value="P:L-leucine biosynthetic process"/>
    <property type="evidence" value="ECO:0007669"/>
    <property type="project" value="UniProtKB-KW"/>
</dbReference>
<evidence type="ECO:0000256" key="5">
    <source>
        <dbReference type="ARBA" id="ARBA00023002"/>
    </source>
</evidence>
<keyword evidence="4" id="KW-0460">Magnesium</keyword>
<evidence type="ECO:0000256" key="1">
    <source>
        <dbReference type="ARBA" id="ARBA00022430"/>
    </source>
</evidence>
<proteinExistence type="predicted"/>